<proteinExistence type="predicted"/>
<evidence type="ECO:0000313" key="2">
    <source>
        <dbReference type="Proteomes" id="UP000494106"/>
    </source>
</evidence>
<dbReference type="Proteomes" id="UP000494106">
    <property type="component" value="Unassembled WGS sequence"/>
</dbReference>
<protein>
    <submittedName>
        <fullName evidence="1">Uncharacterized protein</fullName>
    </submittedName>
</protein>
<keyword evidence="2" id="KW-1185">Reference proteome</keyword>
<evidence type="ECO:0000313" key="1">
    <source>
        <dbReference type="EMBL" id="CAB3244588.1"/>
    </source>
</evidence>
<name>A0A8S1AD83_ARCPL</name>
<reference evidence="1 2" key="1">
    <citation type="submission" date="2020-04" db="EMBL/GenBank/DDBJ databases">
        <authorList>
            <person name="Wallbank WR R."/>
            <person name="Pardo Diaz C."/>
            <person name="Kozak K."/>
            <person name="Martin S."/>
            <person name="Jiggins C."/>
            <person name="Moest M."/>
            <person name="Warren A I."/>
            <person name="Byers J.R.P. K."/>
            <person name="Montejo-Kovacevich G."/>
            <person name="Yen C E."/>
        </authorList>
    </citation>
    <scope>NUCLEOTIDE SEQUENCE [LARGE SCALE GENOMIC DNA]</scope>
</reference>
<organism evidence="1 2">
    <name type="scientific">Arctia plantaginis</name>
    <name type="common">Wood tiger moth</name>
    <name type="synonym">Phalaena plantaginis</name>
    <dbReference type="NCBI Taxonomy" id="874455"/>
    <lineage>
        <taxon>Eukaryota</taxon>
        <taxon>Metazoa</taxon>
        <taxon>Ecdysozoa</taxon>
        <taxon>Arthropoda</taxon>
        <taxon>Hexapoda</taxon>
        <taxon>Insecta</taxon>
        <taxon>Pterygota</taxon>
        <taxon>Neoptera</taxon>
        <taxon>Endopterygota</taxon>
        <taxon>Lepidoptera</taxon>
        <taxon>Glossata</taxon>
        <taxon>Ditrysia</taxon>
        <taxon>Noctuoidea</taxon>
        <taxon>Erebidae</taxon>
        <taxon>Arctiinae</taxon>
        <taxon>Arctia</taxon>
    </lineage>
</organism>
<sequence length="87" mass="9940">MRGAHCWTDHRLLVAKLRPCRAKPTSLNLDRLNSTELRKDIQKRLTDTLDAFDAQQGDLILNWQQISSSVLKVATDVIGLKKRVNED</sequence>
<dbReference type="EMBL" id="CADEBC010000522">
    <property type="protein sequence ID" value="CAB3244588.1"/>
    <property type="molecule type" value="Genomic_DNA"/>
</dbReference>
<dbReference type="OrthoDB" id="410381at2759"/>
<comment type="caution">
    <text evidence="1">The sequence shown here is derived from an EMBL/GenBank/DDBJ whole genome shotgun (WGS) entry which is preliminary data.</text>
</comment>
<dbReference type="AlphaFoldDB" id="A0A8S1AD83"/>
<accession>A0A8S1AD83</accession>
<gene>
    <name evidence="1" type="ORF">APLA_LOCUS10002</name>
</gene>